<dbReference type="EMBL" id="JADPMR010000004">
    <property type="protein sequence ID" value="MBF9002319.1"/>
    <property type="molecule type" value="Genomic_DNA"/>
</dbReference>
<dbReference type="InterPro" id="IPR007197">
    <property type="entry name" value="rSAM"/>
</dbReference>
<dbReference type="InterPro" id="IPR017900">
    <property type="entry name" value="4Fe4S_Fe_S_CS"/>
</dbReference>
<reference evidence="11 12" key="1">
    <citation type="submission" date="2020-11" db="EMBL/GenBank/DDBJ databases">
        <title>Vibrio nitrifigilis sp. nov., a marine nitrogen-fixing bacterium isolated from the lagoon sediment of an islet inside an atoll.</title>
        <authorList>
            <person name="Wang L.-T."/>
            <person name="Shieh W.Y."/>
        </authorList>
    </citation>
    <scope>NUCLEOTIDE SEQUENCE [LARGE SCALE GENOMIC DNA]</scope>
    <source>
        <strain evidence="11 12">NFV-1</strain>
    </source>
</reference>
<sequence>MRENTSTEATPSPQGIVLQMQDYSIHDGDGVRTTIFLAGCALRCQWCANPETWSAKPKLAYYPHKCKDCQTCVGQCPQQLDPRAVQQSTKTCDHCGLCVKACPSRALSLACTPASVDEVVAKIKRDELFFRYTEGGVTFSGGEPFLQPDFIRAVIEKCEPLGISFWAETCGHFNWRSAADLFVHFEHLFFDLKVMDSAKHKEVTGLGNEQILKNAKRIYDLGVPMTIRIPFIPEVNGDEANLRATAEFMQHNLAGCAIELLPYHELGKAKYTAFKMLDDFHSYTVPSSAMLKWAYGIFSSYGIGER</sequence>
<evidence type="ECO:0000256" key="1">
    <source>
        <dbReference type="ARBA" id="ARBA00001966"/>
    </source>
</evidence>
<evidence type="ECO:0000256" key="5">
    <source>
        <dbReference type="ARBA" id="ARBA00022723"/>
    </source>
</evidence>
<proteinExistence type="inferred from homology"/>
<dbReference type="InterPro" id="IPR058240">
    <property type="entry name" value="rSAM_sf"/>
</dbReference>
<comment type="caution">
    <text evidence="11">The sequence shown here is derived from an EMBL/GenBank/DDBJ whole genome shotgun (WGS) entry which is preliminary data.</text>
</comment>
<dbReference type="PROSITE" id="PS01087">
    <property type="entry name" value="RADICAL_ACTIVATING"/>
    <property type="match status" value="1"/>
</dbReference>
<keyword evidence="5" id="KW-0479">Metal-binding</keyword>
<dbReference type="InterPro" id="IPR013785">
    <property type="entry name" value="Aldolase_TIM"/>
</dbReference>
<gene>
    <name evidence="11" type="ORF">I1A42_17760</name>
</gene>
<evidence type="ECO:0000256" key="7">
    <source>
        <dbReference type="ARBA" id="ARBA00023004"/>
    </source>
</evidence>
<keyword evidence="8" id="KW-0411">Iron-sulfur</keyword>
<organism evidence="11 12">
    <name type="scientific">Vibrio nitrifigilis</name>
    <dbReference type="NCBI Taxonomy" id="2789781"/>
    <lineage>
        <taxon>Bacteria</taxon>
        <taxon>Pseudomonadati</taxon>
        <taxon>Pseudomonadota</taxon>
        <taxon>Gammaproteobacteria</taxon>
        <taxon>Vibrionales</taxon>
        <taxon>Vibrionaceae</taxon>
        <taxon>Vibrio</taxon>
    </lineage>
</organism>
<dbReference type="SFLD" id="SFLDS00029">
    <property type="entry name" value="Radical_SAM"/>
    <property type="match status" value="1"/>
</dbReference>
<dbReference type="InterPro" id="IPR040074">
    <property type="entry name" value="BssD/PflA/YjjW"/>
</dbReference>
<keyword evidence="4" id="KW-0949">S-adenosyl-L-methionine</keyword>
<dbReference type="PIRSF" id="PIRSF000371">
    <property type="entry name" value="PFL_act_enz"/>
    <property type="match status" value="1"/>
</dbReference>
<accession>A0ABS0GIQ2</accession>
<keyword evidence="6" id="KW-0560">Oxidoreductase</keyword>
<dbReference type="PROSITE" id="PS00198">
    <property type="entry name" value="4FE4S_FER_1"/>
    <property type="match status" value="1"/>
</dbReference>
<dbReference type="Pfam" id="PF00037">
    <property type="entry name" value="Fer4"/>
    <property type="match status" value="1"/>
</dbReference>
<dbReference type="Gene3D" id="3.20.20.70">
    <property type="entry name" value="Aldolase class I"/>
    <property type="match status" value="1"/>
</dbReference>
<dbReference type="PANTHER" id="PTHR30352">
    <property type="entry name" value="PYRUVATE FORMATE-LYASE-ACTIVATING ENZYME"/>
    <property type="match status" value="1"/>
</dbReference>
<keyword evidence="12" id="KW-1185">Reference proteome</keyword>
<dbReference type="InterPro" id="IPR001989">
    <property type="entry name" value="Radical_activat_CS"/>
</dbReference>
<dbReference type="SFLD" id="SFLDG01066">
    <property type="entry name" value="organic_radical-activating_enz"/>
    <property type="match status" value="1"/>
</dbReference>
<keyword evidence="7" id="KW-0408">Iron</keyword>
<dbReference type="InterPro" id="IPR012839">
    <property type="entry name" value="Organic_radical_activase"/>
</dbReference>
<evidence type="ECO:0000256" key="8">
    <source>
        <dbReference type="ARBA" id="ARBA00023014"/>
    </source>
</evidence>
<dbReference type="RefSeq" id="WP_196124250.1">
    <property type="nucleotide sequence ID" value="NZ_JADPMR010000004.1"/>
</dbReference>
<feature type="domain" description="4Fe-4S ferredoxin-type" evidence="9">
    <location>
        <begin position="82"/>
        <end position="112"/>
    </location>
</feature>
<dbReference type="SFLD" id="SFLDG01118">
    <property type="entry name" value="activating_enzymes__group_2"/>
    <property type="match status" value="1"/>
</dbReference>
<evidence type="ECO:0000256" key="2">
    <source>
        <dbReference type="ARBA" id="ARBA00009777"/>
    </source>
</evidence>
<evidence type="ECO:0000256" key="6">
    <source>
        <dbReference type="ARBA" id="ARBA00023002"/>
    </source>
</evidence>
<name>A0ABS0GIQ2_9VIBR</name>
<protein>
    <submittedName>
        <fullName evidence="11">Glycyl-radical enzyme activating protein</fullName>
    </submittedName>
</protein>
<dbReference type="Proteomes" id="UP000597206">
    <property type="component" value="Unassembled WGS sequence"/>
</dbReference>
<dbReference type="SUPFAM" id="SSF102114">
    <property type="entry name" value="Radical SAM enzymes"/>
    <property type="match status" value="1"/>
</dbReference>
<dbReference type="SUPFAM" id="SSF54862">
    <property type="entry name" value="4Fe-4S ferredoxins"/>
    <property type="match status" value="1"/>
</dbReference>
<evidence type="ECO:0000256" key="4">
    <source>
        <dbReference type="ARBA" id="ARBA00022691"/>
    </source>
</evidence>
<evidence type="ECO:0000259" key="10">
    <source>
        <dbReference type="PROSITE" id="PS51918"/>
    </source>
</evidence>
<evidence type="ECO:0000313" key="11">
    <source>
        <dbReference type="EMBL" id="MBF9002319.1"/>
    </source>
</evidence>
<dbReference type="InterPro" id="IPR017896">
    <property type="entry name" value="4Fe4S_Fe-S-bd"/>
</dbReference>
<evidence type="ECO:0000256" key="3">
    <source>
        <dbReference type="ARBA" id="ARBA00022485"/>
    </source>
</evidence>
<dbReference type="PANTHER" id="PTHR30352:SF4">
    <property type="entry name" value="PYRUVATE FORMATE-LYASE 2-ACTIVATING ENZYME"/>
    <property type="match status" value="1"/>
</dbReference>
<evidence type="ECO:0000313" key="12">
    <source>
        <dbReference type="Proteomes" id="UP000597206"/>
    </source>
</evidence>
<comment type="similarity">
    <text evidence="2">Belongs to the organic radical-activating enzymes family.</text>
</comment>
<dbReference type="InterPro" id="IPR034457">
    <property type="entry name" value="Organic_radical-activating"/>
</dbReference>
<dbReference type="PROSITE" id="PS51918">
    <property type="entry name" value="RADICAL_SAM"/>
    <property type="match status" value="1"/>
</dbReference>
<dbReference type="NCBIfam" id="TIGR02494">
    <property type="entry name" value="PFLE_PFLC"/>
    <property type="match status" value="1"/>
</dbReference>
<dbReference type="Pfam" id="PF12800">
    <property type="entry name" value="Fer4_4"/>
    <property type="match status" value="1"/>
</dbReference>
<comment type="cofactor">
    <cofactor evidence="1">
        <name>[4Fe-4S] cluster</name>
        <dbReference type="ChEBI" id="CHEBI:49883"/>
    </cofactor>
</comment>
<keyword evidence="3" id="KW-0004">4Fe-4S</keyword>
<dbReference type="PROSITE" id="PS51379">
    <property type="entry name" value="4FE4S_FER_2"/>
    <property type="match status" value="1"/>
</dbReference>
<feature type="domain" description="Radical SAM core" evidence="10">
    <location>
        <begin position="26"/>
        <end position="306"/>
    </location>
</feature>
<evidence type="ECO:0000259" key="9">
    <source>
        <dbReference type="PROSITE" id="PS51379"/>
    </source>
</evidence>
<dbReference type="Pfam" id="PF04055">
    <property type="entry name" value="Radical_SAM"/>
    <property type="match status" value="1"/>
</dbReference>